<name>A0A238W774_9FLAO</name>
<gene>
    <name evidence="2" type="ORF">SAMN06265376_101732</name>
</gene>
<dbReference type="InterPro" id="IPR007569">
    <property type="entry name" value="DUF559"/>
</dbReference>
<dbReference type="AlphaFoldDB" id="A0A238W774"/>
<evidence type="ECO:0000259" key="1">
    <source>
        <dbReference type="Pfam" id="PF04480"/>
    </source>
</evidence>
<dbReference type="Gene3D" id="3.40.960.10">
    <property type="entry name" value="VSR Endonuclease"/>
    <property type="match status" value="1"/>
</dbReference>
<dbReference type="CDD" id="cd01038">
    <property type="entry name" value="Endonuclease_DUF559"/>
    <property type="match status" value="1"/>
</dbReference>
<keyword evidence="3" id="KW-1185">Reference proteome</keyword>
<feature type="domain" description="DUF559" evidence="1">
    <location>
        <begin position="2"/>
        <end position="80"/>
    </location>
</feature>
<organism evidence="2 3">
    <name type="scientific">Dokdonia pacifica</name>
    <dbReference type="NCBI Taxonomy" id="1627892"/>
    <lineage>
        <taxon>Bacteria</taxon>
        <taxon>Pseudomonadati</taxon>
        <taxon>Bacteroidota</taxon>
        <taxon>Flavobacteriia</taxon>
        <taxon>Flavobacteriales</taxon>
        <taxon>Flavobacteriaceae</taxon>
        <taxon>Dokdonia</taxon>
    </lineage>
</organism>
<dbReference type="EMBL" id="FZNY01000001">
    <property type="protein sequence ID" value="SNR42043.1"/>
    <property type="molecule type" value="Genomic_DNA"/>
</dbReference>
<evidence type="ECO:0000313" key="3">
    <source>
        <dbReference type="Proteomes" id="UP000198379"/>
    </source>
</evidence>
<sequence length="86" mass="10210">MDGKRFLRQHSILNYIVDFYCPSEKLIVELDGQVHYNEEAQAYDIKRTKELEKLGFTIIRFENKMVFDLLPSVLIEIKEHFKSISS</sequence>
<dbReference type="SUPFAM" id="SSF52980">
    <property type="entry name" value="Restriction endonuclease-like"/>
    <property type="match status" value="1"/>
</dbReference>
<dbReference type="Proteomes" id="UP000198379">
    <property type="component" value="Unassembled WGS sequence"/>
</dbReference>
<dbReference type="InterPro" id="IPR011335">
    <property type="entry name" value="Restrct_endonuc-II-like"/>
</dbReference>
<protein>
    <recommendedName>
        <fullName evidence="1">DUF559 domain-containing protein</fullName>
    </recommendedName>
</protein>
<dbReference type="PANTHER" id="PTHR38590:SF1">
    <property type="entry name" value="BLL0828 PROTEIN"/>
    <property type="match status" value="1"/>
</dbReference>
<dbReference type="RefSeq" id="WP_308489359.1">
    <property type="nucleotide sequence ID" value="NZ_BMEP01000002.1"/>
</dbReference>
<dbReference type="InterPro" id="IPR047216">
    <property type="entry name" value="Endonuclease_DUF559_bact"/>
</dbReference>
<reference evidence="2 3" key="1">
    <citation type="submission" date="2017-06" db="EMBL/GenBank/DDBJ databases">
        <authorList>
            <person name="Kim H.J."/>
            <person name="Triplett B.A."/>
        </authorList>
    </citation>
    <scope>NUCLEOTIDE SEQUENCE [LARGE SCALE GENOMIC DNA]</scope>
    <source>
        <strain evidence="2 3">DSM 25597</strain>
    </source>
</reference>
<proteinExistence type="predicted"/>
<dbReference type="PANTHER" id="PTHR38590">
    <property type="entry name" value="BLL0828 PROTEIN"/>
    <property type="match status" value="1"/>
</dbReference>
<accession>A0A238W774</accession>
<dbReference type="Pfam" id="PF04480">
    <property type="entry name" value="DUF559"/>
    <property type="match status" value="1"/>
</dbReference>
<evidence type="ECO:0000313" key="2">
    <source>
        <dbReference type="EMBL" id="SNR42043.1"/>
    </source>
</evidence>